<comment type="caution">
    <text evidence="1">The sequence shown here is derived from an EMBL/GenBank/DDBJ whole genome shotgun (WGS) entry which is preliminary data.</text>
</comment>
<evidence type="ECO:0000313" key="1">
    <source>
        <dbReference type="EMBL" id="EFO54887.1"/>
    </source>
</evidence>
<organism evidence="1">
    <name type="scientific">Streptococcus infantis SK1302</name>
    <dbReference type="NCBI Taxonomy" id="871237"/>
    <lineage>
        <taxon>Bacteria</taxon>
        <taxon>Bacillati</taxon>
        <taxon>Bacillota</taxon>
        <taxon>Bacilli</taxon>
        <taxon>Lactobacillales</taxon>
        <taxon>Streptococcaceae</taxon>
        <taxon>Streptococcus</taxon>
    </lineage>
</organism>
<reference evidence="1" key="1">
    <citation type="submission" date="2010-09" db="EMBL/GenBank/DDBJ databases">
        <authorList>
            <person name="Daugherty S.C."/>
            <person name="Kilian M."/>
            <person name="Tettelin H."/>
        </authorList>
    </citation>
    <scope>NUCLEOTIDE SEQUENCE [LARGE SCALE GENOMIC DNA]</scope>
    <source>
        <strain evidence="1">SK1302</strain>
    </source>
</reference>
<name>A0ABN0B6Q9_9STRE</name>
<dbReference type="EMBL" id="AEDY01000026">
    <property type="protein sequence ID" value="EFO54887.1"/>
    <property type="molecule type" value="Genomic_DNA"/>
</dbReference>
<keyword evidence="1" id="KW-0675">Receptor</keyword>
<protein>
    <submittedName>
        <fullName evidence="1">Agglutinin receptor</fullName>
    </submittedName>
</protein>
<sequence length="106" mass="12037">MPFTVLHEELDKVSQVAKHEAVQVTTDMEVNLATKTAVETSIALSKEQTDSDKQLSEVKKATADYALGNYGLSPLKSINFHKARWKEMVKPYFEKTMFLLCLKMKI</sequence>
<accession>A0ABN0B6Q9</accession>
<proteinExistence type="predicted"/>
<gene>
    <name evidence="1" type="ORF">SIN_0519</name>
</gene>